<protein>
    <submittedName>
        <fullName evidence="2">Transposase</fullName>
    </submittedName>
</protein>
<proteinExistence type="predicted"/>
<dbReference type="Proteomes" id="UP000198729">
    <property type="component" value="Unassembled WGS sequence"/>
</dbReference>
<dbReference type="OrthoDB" id="8547134at2"/>
<dbReference type="InterPro" id="IPR038717">
    <property type="entry name" value="Tc1-like_DDE_dom"/>
</dbReference>
<organism evidence="2 3">
    <name type="scientific">Nitrosomonas mobilis</name>
    <dbReference type="NCBI Taxonomy" id="51642"/>
    <lineage>
        <taxon>Bacteria</taxon>
        <taxon>Pseudomonadati</taxon>
        <taxon>Pseudomonadota</taxon>
        <taxon>Betaproteobacteria</taxon>
        <taxon>Nitrosomonadales</taxon>
        <taxon>Nitrosomonadaceae</taxon>
        <taxon>Nitrosomonas</taxon>
    </lineage>
</organism>
<dbReference type="RefSeq" id="WP_090284428.1">
    <property type="nucleotide sequence ID" value="NZ_FMWO01000032.1"/>
</dbReference>
<dbReference type="AlphaFoldDB" id="A0A1G5SD10"/>
<dbReference type="Gene3D" id="3.30.420.10">
    <property type="entry name" value="Ribonuclease H-like superfamily/Ribonuclease H"/>
    <property type="match status" value="1"/>
</dbReference>
<dbReference type="Pfam" id="PF13358">
    <property type="entry name" value="DDE_3"/>
    <property type="match status" value="1"/>
</dbReference>
<reference evidence="2 3" key="1">
    <citation type="submission" date="2016-10" db="EMBL/GenBank/DDBJ databases">
        <authorList>
            <person name="de Groot N.N."/>
        </authorList>
    </citation>
    <scope>NUCLEOTIDE SEQUENCE [LARGE SCALE GENOMIC DNA]</scope>
    <source>
        <strain evidence="2">1</strain>
    </source>
</reference>
<evidence type="ECO:0000313" key="2">
    <source>
        <dbReference type="EMBL" id="SCZ84720.1"/>
    </source>
</evidence>
<accession>A0A1G5SD10</accession>
<evidence type="ECO:0000313" key="3">
    <source>
        <dbReference type="Proteomes" id="UP000198729"/>
    </source>
</evidence>
<dbReference type="EMBL" id="FMWO01000032">
    <property type="protein sequence ID" value="SCZ84720.1"/>
    <property type="molecule type" value="Genomic_DNA"/>
</dbReference>
<dbReference type="InterPro" id="IPR036397">
    <property type="entry name" value="RNaseH_sf"/>
</dbReference>
<sequence>MQAFYKAARIHIIYENARYYHAQLMKGYLANSRIELVFLLPRAPDLNLIEWFWKFFKKTVLYGRYYETFCQFKTACDNFFAGLDQHRASLRLLLTDRFQIIGHACVPKI</sequence>
<name>A0A1G5SD10_9PROT</name>
<keyword evidence="3" id="KW-1185">Reference proteome</keyword>
<dbReference type="STRING" id="51642.NSMM_260016"/>
<feature type="domain" description="Tc1-like transposase DDE" evidence="1">
    <location>
        <begin position="4"/>
        <end position="71"/>
    </location>
</feature>
<dbReference type="GO" id="GO:0003676">
    <property type="term" value="F:nucleic acid binding"/>
    <property type="evidence" value="ECO:0007669"/>
    <property type="project" value="InterPro"/>
</dbReference>
<evidence type="ECO:0000259" key="1">
    <source>
        <dbReference type="Pfam" id="PF13358"/>
    </source>
</evidence>
<gene>
    <name evidence="2" type="ORF">NSMM_260016</name>
</gene>